<dbReference type="WBParaSite" id="HPBE_0000441801-mRNA-1">
    <property type="protein sequence ID" value="HPBE_0000441801-mRNA-1"/>
    <property type="gene ID" value="HPBE_0000441801"/>
</dbReference>
<keyword evidence="2" id="KW-0768">Sushi</keyword>
<dbReference type="Proteomes" id="UP000050761">
    <property type="component" value="Unassembled WGS sequence"/>
</dbReference>
<name>A0A183FDQ8_HELPZ</name>
<reference evidence="6" key="2">
    <citation type="submission" date="2019-09" db="UniProtKB">
        <authorList>
            <consortium name="WormBaseParasite"/>
        </authorList>
    </citation>
    <scope>IDENTIFICATION</scope>
</reference>
<protein>
    <submittedName>
        <fullName evidence="6">Sushi domain-containing protein</fullName>
    </submittedName>
</protein>
<proteinExistence type="predicted"/>
<evidence type="ECO:0000259" key="3">
    <source>
        <dbReference type="PROSITE" id="PS50923"/>
    </source>
</evidence>
<evidence type="ECO:0000313" key="4">
    <source>
        <dbReference type="EMBL" id="VDO61187.1"/>
    </source>
</evidence>
<dbReference type="PROSITE" id="PS50923">
    <property type="entry name" value="SUSHI"/>
    <property type="match status" value="1"/>
</dbReference>
<evidence type="ECO:0000313" key="6">
    <source>
        <dbReference type="WBParaSite" id="HPBE_0000441801-mRNA-1"/>
    </source>
</evidence>
<dbReference type="SUPFAM" id="SSF57535">
    <property type="entry name" value="Complement control module/SCR domain"/>
    <property type="match status" value="1"/>
</dbReference>
<dbReference type="Gene3D" id="2.10.70.10">
    <property type="entry name" value="Complement Module, domain 1"/>
    <property type="match status" value="2"/>
</dbReference>
<evidence type="ECO:0000313" key="5">
    <source>
        <dbReference type="Proteomes" id="UP000050761"/>
    </source>
</evidence>
<keyword evidence="1" id="KW-1015">Disulfide bond</keyword>
<reference evidence="4 5" key="1">
    <citation type="submission" date="2018-11" db="EMBL/GenBank/DDBJ databases">
        <authorList>
            <consortium name="Pathogen Informatics"/>
        </authorList>
    </citation>
    <scope>NUCLEOTIDE SEQUENCE [LARGE SCALE GENOMIC DNA]</scope>
</reference>
<feature type="domain" description="Sushi" evidence="3">
    <location>
        <begin position="205"/>
        <end position="269"/>
    </location>
</feature>
<dbReference type="InterPro" id="IPR000436">
    <property type="entry name" value="Sushi_SCR_CCP_dom"/>
</dbReference>
<keyword evidence="5" id="KW-1185">Reference proteome</keyword>
<evidence type="ECO:0000256" key="2">
    <source>
        <dbReference type="PROSITE-ProRule" id="PRU00302"/>
    </source>
</evidence>
<evidence type="ECO:0000256" key="1">
    <source>
        <dbReference type="ARBA" id="ARBA00023157"/>
    </source>
</evidence>
<dbReference type="EMBL" id="UZAH01025313">
    <property type="protein sequence ID" value="VDO61187.1"/>
    <property type="molecule type" value="Genomic_DNA"/>
</dbReference>
<accession>A0A183FDQ8</accession>
<dbReference type="OrthoDB" id="5804959at2759"/>
<dbReference type="SMART" id="SM00032">
    <property type="entry name" value="CCP"/>
    <property type="match status" value="3"/>
</dbReference>
<dbReference type="InterPro" id="IPR035976">
    <property type="entry name" value="Sushi/SCR/CCP_sf"/>
</dbReference>
<sequence>MCRVRDLVEVYNFRYARAYALADNDWEYHGRFAFAQCCGRNKTSSGCVSAQTFNRHHLIGYSSQEKDGKYPDGTKATLSCSHGHPFGRTESLCDDGEWIQKLGHCGSNCSQRALEELGYSDVHVDGKRTDGNVTHRTDVELLCGEERHEYRCFDGVFRSKHLYRPCGICSTAMAARLGYTAVNIRGKSAAGYPVEGTLVGLLCRDGCTPPNSTTAKYALPTFTTAAKNGTYESGTLVNLFCETGPVIDGPSQSRCFGGGWNPPLGRCPHGCQELDKRKSKGSLSYSTSKSNGKYPDGTTATLSCREGSVVGSSKSKCYDEKWSPMIGYCRVDLSCKFGSEERGWGFSGMFPFDVLSTPNGNDGYFKCGQGTATLTFSNTATCIKPGVINTRGLRLFCSLRLLQLERPFTRKPQVHRDPVKT</sequence>
<gene>
    <name evidence="4" type="ORF">HPBE_LOCUS4419</name>
</gene>
<comment type="caution">
    <text evidence="2">Lacks conserved residue(s) required for the propagation of feature annotation.</text>
</comment>
<organism evidence="5 6">
    <name type="scientific">Heligmosomoides polygyrus</name>
    <name type="common">Parasitic roundworm</name>
    <dbReference type="NCBI Taxonomy" id="6339"/>
    <lineage>
        <taxon>Eukaryota</taxon>
        <taxon>Metazoa</taxon>
        <taxon>Ecdysozoa</taxon>
        <taxon>Nematoda</taxon>
        <taxon>Chromadorea</taxon>
        <taxon>Rhabditida</taxon>
        <taxon>Rhabditina</taxon>
        <taxon>Rhabditomorpha</taxon>
        <taxon>Strongyloidea</taxon>
        <taxon>Heligmosomidae</taxon>
        <taxon>Heligmosomoides</taxon>
    </lineage>
</organism>
<dbReference type="AlphaFoldDB" id="A0A183FDQ8"/>
<accession>A0A3P7XNB6</accession>